<protein>
    <submittedName>
        <fullName evidence="2">Uncharacterized protein</fullName>
    </submittedName>
</protein>
<proteinExistence type="predicted"/>
<evidence type="ECO:0000313" key="2">
    <source>
        <dbReference type="EMBL" id="KAL3286097.1"/>
    </source>
</evidence>
<dbReference type="Proteomes" id="UP001516400">
    <property type="component" value="Unassembled WGS sequence"/>
</dbReference>
<feature type="region of interest" description="Disordered" evidence="1">
    <location>
        <begin position="47"/>
        <end position="130"/>
    </location>
</feature>
<feature type="region of interest" description="Disordered" evidence="1">
    <location>
        <begin position="1"/>
        <end position="28"/>
    </location>
</feature>
<feature type="compositionally biased region" description="Basic and acidic residues" evidence="1">
    <location>
        <begin position="13"/>
        <end position="28"/>
    </location>
</feature>
<feature type="compositionally biased region" description="Basic and acidic residues" evidence="1">
    <location>
        <begin position="51"/>
        <end position="78"/>
    </location>
</feature>
<feature type="region of interest" description="Disordered" evidence="1">
    <location>
        <begin position="172"/>
        <end position="192"/>
    </location>
</feature>
<feature type="compositionally biased region" description="Basic and acidic residues" evidence="1">
    <location>
        <begin position="91"/>
        <end position="113"/>
    </location>
</feature>
<name>A0ABD2P646_9CUCU</name>
<keyword evidence="3" id="KW-1185">Reference proteome</keyword>
<evidence type="ECO:0000313" key="3">
    <source>
        <dbReference type="Proteomes" id="UP001516400"/>
    </source>
</evidence>
<dbReference type="AlphaFoldDB" id="A0ABD2P646"/>
<organism evidence="2 3">
    <name type="scientific">Cryptolaemus montrouzieri</name>
    <dbReference type="NCBI Taxonomy" id="559131"/>
    <lineage>
        <taxon>Eukaryota</taxon>
        <taxon>Metazoa</taxon>
        <taxon>Ecdysozoa</taxon>
        <taxon>Arthropoda</taxon>
        <taxon>Hexapoda</taxon>
        <taxon>Insecta</taxon>
        <taxon>Pterygota</taxon>
        <taxon>Neoptera</taxon>
        <taxon>Endopterygota</taxon>
        <taxon>Coleoptera</taxon>
        <taxon>Polyphaga</taxon>
        <taxon>Cucujiformia</taxon>
        <taxon>Coccinelloidea</taxon>
        <taxon>Coccinellidae</taxon>
        <taxon>Scymninae</taxon>
        <taxon>Scymnini</taxon>
        <taxon>Cryptolaemus</taxon>
    </lineage>
</organism>
<feature type="compositionally biased region" description="Low complexity" evidence="1">
    <location>
        <begin position="180"/>
        <end position="190"/>
    </location>
</feature>
<gene>
    <name evidence="2" type="ORF">HHI36_000610</name>
</gene>
<reference evidence="2 3" key="1">
    <citation type="journal article" date="2021" name="BMC Biol.">
        <title>Horizontally acquired antibacterial genes associated with adaptive radiation of ladybird beetles.</title>
        <authorList>
            <person name="Li H.S."/>
            <person name="Tang X.F."/>
            <person name="Huang Y.H."/>
            <person name="Xu Z.Y."/>
            <person name="Chen M.L."/>
            <person name="Du X.Y."/>
            <person name="Qiu B.Y."/>
            <person name="Chen P.T."/>
            <person name="Zhang W."/>
            <person name="Slipinski A."/>
            <person name="Escalona H.E."/>
            <person name="Waterhouse R.M."/>
            <person name="Zwick A."/>
            <person name="Pang H."/>
        </authorList>
    </citation>
    <scope>NUCLEOTIDE SEQUENCE [LARGE SCALE GENOMIC DNA]</scope>
    <source>
        <strain evidence="2">SYSU2018</strain>
    </source>
</reference>
<comment type="caution">
    <text evidence="2">The sequence shown here is derived from an EMBL/GenBank/DDBJ whole genome shotgun (WGS) entry which is preliminary data.</text>
</comment>
<dbReference type="EMBL" id="JABFTP020000185">
    <property type="protein sequence ID" value="KAL3286097.1"/>
    <property type="molecule type" value="Genomic_DNA"/>
</dbReference>
<sequence>MKAMSPLFKSPKSRSDQRDSIDEGSELKELNHQRRVSILKNPVIQIPIEKMFSDSEDSKKKSDSIKKAVDTVKDRQSNKDTFLARTIQDIENNRESRISDKANDSDVSDRSSDKPQIPHSLLRDTVRGPRPSYFPNVEGLNIADVSSVEDIYGIDSNPSYNELPIKMSTIKPKDSRTTTESDSSTTVLSSEPGSQQMFNTQLDEHLEMNISPSQMKQINLITAKLEQFRHANEKSEGDISATLDKLVDAFKEQQEMEDEIQIKDEDRSDLQSTTSSHKHSFHCCGFGKKKKAPRKASIHEMPQQTPFSEEIFRAKSEAFEIALSDLGHKALPKDNRKHSKLKETHIVTTNKPQEDKDRIFSTNTSHASAIVHNGNRLSLVRIAEERDVDLKIDFDAISAVASRNDNINDEPSKG</sequence>
<evidence type="ECO:0000256" key="1">
    <source>
        <dbReference type="SAM" id="MobiDB-lite"/>
    </source>
</evidence>
<accession>A0ABD2P646</accession>